<sequence>MNIKEKLAELGYELPAPPKAVAAYVPWQISGNTLTLSGQIPMKDGQLTATGQIPSRCSLEDAQAAAAQCAVNGLAAIAGALDNDWNRLVKIVRLGVFVSSDANFSEQHLVANGASELLAKALGDKGIHARSAVGVSALPLDAAVEVEFTVEIK</sequence>
<dbReference type="PANTHER" id="PTHR43760:SF1">
    <property type="entry name" value="ENDORIBONUCLEASE L-PSP_CHORISMATE MUTASE-LIKE DOMAIN-CONTAINING PROTEIN"/>
    <property type="match status" value="1"/>
</dbReference>
<dbReference type="Pfam" id="PF01042">
    <property type="entry name" value="Ribonuc_L-PSP"/>
    <property type="match status" value="1"/>
</dbReference>
<name>A0A517YTV1_9BACT</name>
<protein>
    <submittedName>
        <fullName evidence="1">Endoribonuclease L-PSP</fullName>
    </submittedName>
</protein>
<dbReference type="KEGG" id="pcor:KS4_17200"/>
<gene>
    <name evidence="1" type="ORF">KS4_17200</name>
</gene>
<accession>A0A517YTV1</accession>
<dbReference type="Gene3D" id="3.30.1330.40">
    <property type="entry name" value="RutC-like"/>
    <property type="match status" value="1"/>
</dbReference>
<evidence type="ECO:0000313" key="2">
    <source>
        <dbReference type="Proteomes" id="UP000317369"/>
    </source>
</evidence>
<dbReference type="InterPro" id="IPR006175">
    <property type="entry name" value="YjgF/YER057c/UK114"/>
</dbReference>
<dbReference type="SUPFAM" id="SSF55298">
    <property type="entry name" value="YjgF-like"/>
    <property type="match status" value="1"/>
</dbReference>
<proteinExistence type="predicted"/>
<dbReference type="EMBL" id="CP036425">
    <property type="protein sequence ID" value="QDU33664.1"/>
    <property type="molecule type" value="Genomic_DNA"/>
</dbReference>
<reference evidence="1 2" key="1">
    <citation type="submission" date="2019-02" db="EMBL/GenBank/DDBJ databases">
        <title>Deep-cultivation of Planctomycetes and their phenomic and genomic characterization uncovers novel biology.</title>
        <authorList>
            <person name="Wiegand S."/>
            <person name="Jogler M."/>
            <person name="Boedeker C."/>
            <person name="Pinto D."/>
            <person name="Vollmers J."/>
            <person name="Rivas-Marin E."/>
            <person name="Kohn T."/>
            <person name="Peeters S.H."/>
            <person name="Heuer A."/>
            <person name="Rast P."/>
            <person name="Oberbeckmann S."/>
            <person name="Bunk B."/>
            <person name="Jeske O."/>
            <person name="Meyerdierks A."/>
            <person name="Storesund J.E."/>
            <person name="Kallscheuer N."/>
            <person name="Luecker S."/>
            <person name="Lage O.M."/>
            <person name="Pohl T."/>
            <person name="Merkel B.J."/>
            <person name="Hornburger P."/>
            <person name="Mueller R.-W."/>
            <person name="Bruemmer F."/>
            <person name="Labrenz M."/>
            <person name="Spormann A.M."/>
            <person name="Op den Camp H."/>
            <person name="Overmann J."/>
            <person name="Amann R."/>
            <person name="Jetten M.S.M."/>
            <person name="Mascher T."/>
            <person name="Medema M.H."/>
            <person name="Devos D.P."/>
            <person name="Kaster A.-K."/>
            <person name="Ovreas L."/>
            <person name="Rohde M."/>
            <person name="Galperin M.Y."/>
            <person name="Jogler C."/>
        </authorList>
    </citation>
    <scope>NUCLEOTIDE SEQUENCE [LARGE SCALE GENOMIC DNA]</scope>
    <source>
        <strain evidence="1 2">KS4</strain>
    </source>
</reference>
<dbReference type="PANTHER" id="PTHR43760">
    <property type="entry name" value="ENDORIBONUCLEASE-RELATED"/>
    <property type="match status" value="1"/>
</dbReference>
<dbReference type="OrthoDB" id="9806350at2"/>
<evidence type="ECO:0000313" key="1">
    <source>
        <dbReference type="EMBL" id="QDU33664.1"/>
    </source>
</evidence>
<dbReference type="InterPro" id="IPR035959">
    <property type="entry name" value="RutC-like_sf"/>
</dbReference>
<dbReference type="RefSeq" id="WP_145076881.1">
    <property type="nucleotide sequence ID" value="NZ_CP036425.1"/>
</dbReference>
<dbReference type="CDD" id="cd02199">
    <property type="entry name" value="YjgF_YER057c_UK114_like_1"/>
    <property type="match status" value="1"/>
</dbReference>
<keyword evidence="2" id="KW-1185">Reference proteome</keyword>
<dbReference type="AlphaFoldDB" id="A0A517YTV1"/>
<organism evidence="1 2">
    <name type="scientific">Poriferisphaera corsica</name>
    <dbReference type="NCBI Taxonomy" id="2528020"/>
    <lineage>
        <taxon>Bacteria</taxon>
        <taxon>Pseudomonadati</taxon>
        <taxon>Planctomycetota</taxon>
        <taxon>Phycisphaerae</taxon>
        <taxon>Phycisphaerales</taxon>
        <taxon>Phycisphaeraceae</taxon>
        <taxon>Poriferisphaera</taxon>
    </lineage>
</organism>
<dbReference type="InterPro" id="IPR013813">
    <property type="entry name" value="Endoribo_LPSP/chorism_mut-like"/>
</dbReference>
<dbReference type="Proteomes" id="UP000317369">
    <property type="component" value="Chromosome"/>
</dbReference>